<name>A0ABP0YNC7_9ROSI</name>
<keyword evidence="2" id="KW-1185">Reference proteome</keyword>
<proteinExistence type="predicted"/>
<protein>
    <recommendedName>
        <fullName evidence="3">Translocon at the inner envelope membrane of chloroplasts 214</fullName>
    </recommendedName>
</protein>
<dbReference type="Proteomes" id="UP001642487">
    <property type="component" value="Chromosome 5"/>
</dbReference>
<organism evidence="1 2">
    <name type="scientific">Citrullus colocynthis</name>
    <name type="common">colocynth</name>
    <dbReference type="NCBI Taxonomy" id="252529"/>
    <lineage>
        <taxon>Eukaryota</taxon>
        <taxon>Viridiplantae</taxon>
        <taxon>Streptophyta</taxon>
        <taxon>Embryophyta</taxon>
        <taxon>Tracheophyta</taxon>
        <taxon>Spermatophyta</taxon>
        <taxon>Magnoliopsida</taxon>
        <taxon>eudicotyledons</taxon>
        <taxon>Gunneridae</taxon>
        <taxon>Pentapetalae</taxon>
        <taxon>rosids</taxon>
        <taxon>fabids</taxon>
        <taxon>Cucurbitales</taxon>
        <taxon>Cucurbitaceae</taxon>
        <taxon>Benincaseae</taxon>
        <taxon>Citrullus</taxon>
    </lineage>
</organism>
<reference evidence="1 2" key="1">
    <citation type="submission" date="2024-03" db="EMBL/GenBank/DDBJ databases">
        <authorList>
            <person name="Gkanogiannis A."/>
            <person name="Becerra Lopez-Lavalle L."/>
        </authorList>
    </citation>
    <scope>NUCLEOTIDE SEQUENCE [LARGE SCALE GENOMIC DNA]</scope>
</reference>
<evidence type="ECO:0008006" key="3">
    <source>
        <dbReference type="Google" id="ProtNLM"/>
    </source>
</evidence>
<accession>A0ABP0YNC7</accession>
<sequence>MIIGFLKQIRDYIHIKFHFHTLPRFPSEPIEDVRTANVNPFVTSTIHRGKPNKQLEAMQRPTNPMGEYNLKWQPTLLRYLEGENKTFGKHELGSLSGIFNINIRFFFWTYFFRKHLENKINLINFQTYSSSNNPFKNLSSQFIIEKHWKYMQIRELA</sequence>
<gene>
    <name evidence="1" type="ORF">CITCOLO1_LOCUS14129</name>
</gene>
<evidence type="ECO:0000313" key="2">
    <source>
        <dbReference type="Proteomes" id="UP001642487"/>
    </source>
</evidence>
<dbReference type="EMBL" id="OZ021739">
    <property type="protein sequence ID" value="CAK9322020.1"/>
    <property type="molecule type" value="Genomic_DNA"/>
</dbReference>
<evidence type="ECO:0000313" key="1">
    <source>
        <dbReference type="EMBL" id="CAK9322020.1"/>
    </source>
</evidence>